<dbReference type="SUPFAM" id="SSF53098">
    <property type="entry name" value="Ribonuclease H-like"/>
    <property type="match status" value="1"/>
</dbReference>
<protein>
    <recommendedName>
        <fullName evidence="7">HAT C-terminal dimerisation domain-containing protein</fullName>
    </recommendedName>
</protein>
<evidence type="ECO:0000256" key="6">
    <source>
        <dbReference type="SAM" id="MobiDB-lite"/>
    </source>
</evidence>
<proteinExistence type="predicted"/>
<name>A0A815IZU3_9BILA</name>
<reference evidence="8" key="1">
    <citation type="submission" date="2021-02" db="EMBL/GenBank/DDBJ databases">
        <authorList>
            <person name="Nowell W R."/>
        </authorList>
    </citation>
    <scope>NUCLEOTIDE SEQUENCE</scope>
</reference>
<comment type="subcellular location">
    <subcellularLocation>
        <location evidence="1">Nucleus</location>
    </subcellularLocation>
</comment>
<feature type="region of interest" description="Disordered" evidence="6">
    <location>
        <begin position="384"/>
        <end position="417"/>
    </location>
</feature>
<dbReference type="Proteomes" id="UP000663864">
    <property type="component" value="Unassembled WGS sequence"/>
</dbReference>
<evidence type="ECO:0000256" key="2">
    <source>
        <dbReference type="ARBA" id="ARBA00022723"/>
    </source>
</evidence>
<dbReference type="InterPro" id="IPR008906">
    <property type="entry name" value="HATC_C_dom"/>
</dbReference>
<keyword evidence="4" id="KW-0862">Zinc</keyword>
<evidence type="ECO:0000313" key="9">
    <source>
        <dbReference type="Proteomes" id="UP000663864"/>
    </source>
</evidence>
<sequence length="795" mass="91498">MDFNTIDLTRAEQATSFLINNEQQEYQSRTLLDKKNGRYAYLSIFPTEYVGPNECLLLANVPVNRLAPHQINRRQYGAYTFDALMLMNKYNYSNEFSLSEQDANELASRLQLFPKSSIKSDSNLRSHLGRVHKLDEFLYPSQRKKNLPKEKSITSDQKELLDSAAIQAIIQDSHAFTWFRKSGMQHFLSVAVPGYHGPHRKTVVKRLKPMYKKRRADIREKLSNTNNISLSADIWQSNGKSHFIGLTAQYYDDEYQYHTMVIAFRRFIGKHSADRLERFIAKEINKLGIKSKVCAITTDNGGDIRCATQRLSKFGIKISCILHNLNLITQNGLWLFEIPKKISTSLKINNTTNATKSTSDFDDYSSDDDHRLIMDDNDILDTISNYSDSSNSSKGENSSKDSTTSSSSTDESELSSFENSIDEDYATLLSSLFTEEEQVIKEACTDITTLLLKIHILLKRIRKLVSMIHKCSTLNRYVDKQIKLKEENAKKQSSEEQKNNRLKKFTLDMKIRWNSTFIMLSRFVYYSSIINSLTHDPTSIIGIKLYQCRILRKLSFSSIDWTILKSIEHVLSPFNDGTIALSNRHRPNNAPLTLENILKKHLLSTFEYYFEKHVTDEQNIITLVSAFLDPTTYRYVTDGHRKEAEAILLNENSIIHSKLNLQTTSLSSSQSTDITSTIKQEKNNSSDILYNLYKSCGLSCNRMSNNSHKWTVKEELCHYLSTVDENQTFSQYWNNHKTRLPILSSIVRRYNIISATSISSESTFSISGFIQSKHRASLSPEMLRYSMILRNWDIN</sequence>
<feature type="domain" description="HAT C-terminal dimerisation" evidence="7">
    <location>
        <begin position="729"/>
        <end position="792"/>
    </location>
</feature>
<evidence type="ECO:0000256" key="3">
    <source>
        <dbReference type="ARBA" id="ARBA00022771"/>
    </source>
</evidence>
<accession>A0A815IZU3</accession>
<evidence type="ECO:0000313" key="8">
    <source>
        <dbReference type="EMBL" id="CAF1372360.1"/>
    </source>
</evidence>
<evidence type="ECO:0000256" key="4">
    <source>
        <dbReference type="ARBA" id="ARBA00022833"/>
    </source>
</evidence>
<dbReference type="Pfam" id="PF05699">
    <property type="entry name" value="Dimer_Tnp_hAT"/>
    <property type="match status" value="1"/>
</dbReference>
<keyword evidence="3" id="KW-0863">Zinc-finger</keyword>
<keyword evidence="5" id="KW-0539">Nucleus</keyword>
<dbReference type="InterPro" id="IPR012337">
    <property type="entry name" value="RNaseH-like_sf"/>
</dbReference>
<dbReference type="GO" id="GO:0046983">
    <property type="term" value="F:protein dimerization activity"/>
    <property type="evidence" value="ECO:0007669"/>
    <property type="project" value="InterPro"/>
</dbReference>
<evidence type="ECO:0000259" key="7">
    <source>
        <dbReference type="Pfam" id="PF05699"/>
    </source>
</evidence>
<dbReference type="GO" id="GO:0005634">
    <property type="term" value="C:nucleus"/>
    <property type="evidence" value="ECO:0007669"/>
    <property type="project" value="UniProtKB-SubCell"/>
</dbReference>
<feature type="compositionally biased region" description="Low complexity" evidence="6">
    <location>
        <begin position="384"/>
        <end position="409"/>
    </location>
</feature>
<keyword evidence="2" id="KW-0479">Metal-binding</keyword>
<dbReference type="GO" id="GO:0008270">
    <property type="term" value="F:zinc ion binding"/>
    <property type="evidence" value="ECO:0007669"/>
    <property type="project" value="UniProtKB-KW"/>
</dbReference>
<gene>
    <name evidence="8" type="ORF">ZHD862_LOCUS31667</name>
</gene>
<dbReference type="AlphaFoldDB" id="A0A815IZU3"/>
<evidence type="ECO:0000256" key="5">
    <source>
        <dbReference type="ARBA" id="ARBA00023242"/>
    </source>
</evidence>
<dbReference type="EMBL" id="CAJNOT010003236">
    <property type="protein sequence ID" value="CAF1372360.1"/>
    <property type="molecule type" value="Genomic_DNA"/>
</dbReference>
<organism evidence="8 9">
    <name type="scientific">Rotaria sordida</name>
    <dbReference type="NCBI Taxonomy" id="392033"/>
    <lineage>
        <taxon>Eukaryota</taxon>
        <taxon>Metazoa</taxon>
        <taxon>Spiralia</taxon>
        <taxon>Gnathifera</taxon>
        <taxon>Rotifera</taxon>
        <taxon>Eurotatoria</taxon>
        <taxon>Bdelloidea</taxon>
        <taxon>Philodinida</taxon>
        <taxon>Philodinidae</taxon>
        <taxon>Rotaria</taxon>
    </lineage>
</organism>
<comment type="caution">
    <text evidence="8">The sequence shown here is derived from an EMBL/GenBank/DDBJ whole genome shotgun (WGS) entry which is preliminary data.</text>
</comment>
<dbReference type="InterPro" id="IPR052035">
    <property type="entry name" value="ZnF_BED_domain_contain"/>
</dbReference>
<dbReference type="PANTHER" id="PTHR46481:SF10">
    <property type="entry name" value="ZINC FINGER BED DOMAIN-CONTAINING PROTEIN 39"/>
    <property type="match status" value="1"/>
</dbReference>
<evidence type="ECO:0000256" key="1">
    <source>
        <dbReference type="ARBA" id="ARBA00004123"/>
    </source>
</evidence>
<dbReference type="PANTHER" id="PTHR46481">
    <property type="entry name" value="ZINC FINGER BED DOMAIN-CONTAINING PROTEIN 4"/>
    <property type="match status" value="1"/>
</dbReference>